<evidence type="ECO:0000313" key="1">
    <source>
        <dbReference type="EMBL" id="GAG43936.1"/>
    </source>
</evidence>
<proteinExistence type="predicted"/>
<sequence>MLNRLSQLCYEVPMFSKGDTSEDRDLFEAGKAYGLQSLRLNQEFASHESAGFEEALSYVTDAAALHWTANNWGMLCGMNPIQGLLQQGKVLALFSRCVELDEEFWGGSSASALGSLLIMSP</sequence>
<gene>
    <name evidence="1" type="ORF">S01H1_84723</name>
</gene>
<reference evidence="1" key="1">
    <citation type="journal article" date="2014" name="Front. Microbiol.">
        <title>High frequency of phylogenetically diverse reductive dehalogenase-homologous genes in deep subseafloor sedimentary metagenomes.</title>
        <authorList>
            <person name="Kawai M."/>
            <person name="Futagami T."/>
            <person name="Toyoda A."/>
            <person name="Takaki Y."/>
            <person name="Nishi S."/>
            <person name="Hori S."/>
            <person name="Arai W."/>
            <person name="Tsubouchi T."/>
            <person name="Morono Y."/>
            <person name="Uchiyama I."/>
            <person name="Ito T."/>
            <person name="Fujiyama A."/>
            <person name="Inagaki F."/>
            <person name="Takami H."/>
        </authorList>
    </citation>
    <scope>NUCLEOTIDE SEQUENCE</scope>
    <source>
        <strain evidence="1">Expedition CK06-06</strain>
    </source>
</reference>
<dbReference type="EMBL" id="BARS01057925">
    <property type="protein sequence ID" value="GAG43936.1"/>
    <property type="molecule type" value="Genomic_DNA"/>
</dbReference>
<comment type="caution">
    <text evidence="1">The sequence shown here is derived from an EMBL/GenBank/DDBJ whole genome shotgun (WGS) entry which is preliminary data.</text>
</comment>
<dbReference type="Gene3D" id="1.25.40.920">
    <property type="entry name" value="TRAP transporter T-component"/>
    <property type="match status" value="1"/>
</dbReference>
<accession>X0Z5Z5</accession>
<dbReference type="AlphaFoldDB" id="X0Z5Z5"/>
<organism evidence="1">
    <name type="scientific">marine sediment metagenome</name>
    <dbReference type="NCBI Taxonomy" id="412755"/>
    <lineage>
        <taxon>unclassified sequences</taxon>
        <taxon>metagenomes</taxon>
        <taxon>ecological metagenomes</taxon>
    </lineage>
</organism>
<dbReference type="InterPro" id="IPR038537">
    <property type="entry name" value="TatT_sf"/>
</dbReference>
<name>X0Z5Z5_9ZZZZ</name>
<feature type="non-terminal residue" evidence="1">
    <location>
        <position position="121"/>
    </location>
</feature>
<protein>
    <submittedName>
        <fullName evidence="1">Uncharacterized protein</fullName>
    </submittedName>
</protein>